<dbReference type="KEGG" id="nai:NECAME_07668"/>
<accession>W2TMA9</accession>
<dbReference type="AlphaFoldDB" id="W2TMA9"/>
<dbReference type="Proteomes" id="UP000053676">
    <property type="component" value="Unassembled WGS sequence"/>
</dbReference>
<dbReference type="PROSITE" id="PS51670">
    <property type="entry name" value="SHKT"/>
    <property type="match status" value="1"/>
</dbReference>
<reference evidence="5" key="1">
    <citation type="journal article" date="2014" name="Nat. Genet.">
        <title>Genome of the human hookworm Necator americanus.</title>
        <authorList>
            <person name="Tang Y.T."/>
            <person name="Gao X."/>
            <person name="Rosa B.A."/>
            <person name="Abubucker S."/>
            <person name="Hallsworth-Pepin K."/>
            <person name="Martin J."/>
            <person name="Tyagi R."/>
            <person name="Heizer E."/>
            <person name="Zhang X."/>
            <person name="Bhonagiri-Palsikar V."/>
            <person name="Minx P."/>
            <person name="Warren W.C."/>
            <person name="Wang Q."/>
            <person name="Zhan B."/>
            <person name="Hotez P.J."/>
            <person name="Sternberg P.W."/>
            <person name="Dougall A."/>
            <person name="Gaze S.T."/>
            <person name="Mulvenna J."/>
            <person name="Sotillo J."/>
            <person name="Ranganathan S."/>
            <person name="Rabelo E.M."/>
            <person name="Wilson R.K."/>
            <person name="Felgner P.L."/>
            <person name="Bethony J."/>
            <person name="Hawdon J.M."/>
            <person name="Gasser R.B."/>
            <person name="Loukas A."/>
            <person name="Mitreva M."/>
        </authorList>
    </citation>
    <scope>NUCLEOTIDE SEQUENCE [LARGE SCALE GENOMIC DNA]</scope>
</reference>
<feature type="chain" id="PRO_5004826212" description="ShKT domain-containing protein" evidence="2">
    <location>
        <begin position="20"/>
        <end position="116"/>
    </location>
</feature>
<evidence type="ECO:0000313" key="5">
    <source>
        <dbReference type="Proteomes" id="UP000053676"/>
    </source>
</evidence>
<evidence type="ECO:0000256" key="1">
    <source>
        <dbReference type="PROSITE-ProRule" id="PRU01005"/>
    </source>
</evidence>
<comment type="caution">
    <text evidence="1">Lacks conserved residue(s) required for the propagation of feature annotation.</text>
</comment>
<organism evidence="4 5">
    <name type="scientific">Necator americanus</name>
    <name type="common">Human hookworm</name>
    <dbReference type="NCBI Taxonomy" id="51031"/>
    <lineage>
        <taxon>Eukaryota</taxon>
        <taxon>Metazoa</taxon>
        <taxon>Ecdysozoa</taxon>
        <taxon>Nematoda</taxon>
        <taxon>Chromadorea</taxon>
        <taxon>Rhabditida</taxon>
        <taxon>Rhabditina</taxon>
        <taxon>Rhabditomorpha</taxon>
        <taxon>Strongyloidea</taxon>
        <taxon>Ancylostomatidae</taxon>
        <taxon>Bunostominae</taxon>
        <taxon>Necator</taxon>
    </lineage>
</organism>
<proteinExistence type="predicted"/>
<name>W2TMA9_NECAM</name>
<dbReference type="EMBL" id="KI658342">
    <property type="protein sequence ID" value="ETN82893.1"/>
    <property type="molecule type" value="Genomic_DNA"/>
</dbReference>
<evidence type="ECO:0000259" key="3">
    <source>
        <dbReference type="PROSITE" id="PS51670"/>
    </source>
</evidence>
<dbReference type="InterPro" id="IPR003582">
    <property type="entry name" value="ShKT_dom"/>
</dbReference>
<gene>
    <name evidence="4" type="ORF">NECAME_07668</name>
</gene>
<protein>
    <recommendedName>
        <fullName evidence="3">ShKT domain-containing protein</fullName>
    </recommendedName>
</protein>
<feature type="signal peptide" evidence="2">
    <location>
        <begin position="1"/>
        <end position="19"/>
    </location>
</feature>
<keyword evidence="2" id="KW-0732">Signal</keyword>
<evidence type="ECO:0000256" key="2">
    <source>
        <dbReference type="SAM" id="SignalP"/>
    </source>
</evidence>
<sequence length="116" mass="13366">MSIVTLLTYLLGHITRAYSHNLECLCPAQYKIAPCFDSSHRRRLCKMFFYIFIALLVLNAFADEDYEYDDCYDDLDGNVCRVLKERSACEKPGLKQVAEMCRKSCGLCETKDSSRN</sequence>
<feature type="domain" description="ShKT" evidence="3">
    <location>
        <begin position="71"/>
        <end position="108"/>
    </location>
</feature>
<evidence type="ECO:0000313" key="4">
    <source>
        <dbReference type="EMBL" id="ETN82893.1"/>
    </source>
</evidence>
<keyword evidence="5" id="KW-1185">Reference proteome</keyword>